<organism evidence="1 2">
    <name type="scientific">Leucosporidium creatinivorum</name>
    <dbReference type="NCBI Taxonomy" id="106004"/>
    <lineage>
        <taxon>Eukaryota</taxon>
        <taxon>Fungi</taxon>
        <taxon>Dikarya</taxon>
        <taxon>Basidiomycota</taxon>
        <taxon>Pucciniomycotina</taxon>
        <taxon>Microbotryomycetes</taxon>
        <taxon>Leucosporidiales</taxon>
        <taxon>Leucosporidium</taxon>
    </lineage>
</organism>
<feature type="non-terminal residue" evidence="1">
    <location>
        <position position="1"/>
    </location>
</feature>
<dbReference type="Pfam" id="PF04749">
    <property type="entry name" value="PLAC8"/>
    <property type="match status" value="1"/>
</dbReference>
<dbReference type="PANTHER" id="PTHR15907">
    <property type="entry name" value="DUF614 FAMILY PROTEIN-RELATED"/>
    <property type="match status" value="1"/>
</dbReference>
<dbReference type="OrthoDB" id="1045822at2759"/>
<reference evidence="1 2" key="1">
    <citation type="submission" date="2016-07" db="EMBL/GenBank/DDBJ databases">
        <title>Pervasive Adenine N6-methylation of Active Genes in Fungi.</title>
        <authorList>
            <consortium name="DOE Joint Genome Institute"/>
            <person name="Mondo S.J."/>
            <person name="Dannebaum R.O."/>
            <person name="Kuo R.C."/>
            <person name="Labutti K."/>
            <person name="Haridas S."/>
            <person name="Kuo A."/>
            <person name="Salamov A."/>
            <person name="Ahrendt S.R."/>
            <person name="Lipzen A."/>
            <person name="Sullivan W."/>
            <person name="Andreopoulos W.B."/>
            <person name="Clum A."/>
            <person name="Lindquist E."/>
            <person name="Daum C."/>
            <person name="Ramamoorthy G.K."/>
            <person name="Gryganskyi A."/>
            <person name="Culley D."/>
            <person name="Magnuson J.K."/>
            <person name="James T.Y."/>
            <person name="O'Malley M.A."/>
            <person name="Stajich J.E."/>
            <person name="Spatafora J.W."/>
            <person name="Visel A."/>
            <person name="Grigoriev I.V."/>
        </authorList>
    </citation>
    <scope>NUCLEOTIDE SEQUENCE [LARGE SCALE GENOMIC DNA]</scope>
    <source>
        <strain evidence="1 2">62-1032</strain>
    </source>
</reference>
<evidence type="ECO:0000313" key="2">
    <source>
        <dbReference type="Proteomes" id="UP000193467"/>
    </source>
</evidence>
<protein>
    <submittedName>
        <fullName evidence="1">PLAC8 family-domain-containing protein</fullName>
    </submittedName>
</protein>
<sequence length="154" mass="16978">QQPHYHQPAPQEKMNISSAVDHLNATHKPRNGAAGEREFSTGLCKSMCSETGTCCASWLCCCPCIYGNSKKRYNSLSHSGTPANDNGYCASGTWIYLLASCFGLGCIMDCSLRGDIRQRYSIKGNSCFDCMASSCCLPCNQAQMRYELRQEEES</sequence>
<proteinExistence type="predicted"/>
<dbReference type="InParanoid" id="A0A1Y2DEQ6"/>
<gene>
    <name evidence="1" type="ORF">BCR35DRAFT_257139</name>
</gene>
<dbReference type="EMBL" id="MCGR01000081">
    <property type="protein sequence ID" value="ORY57687.1"/>
    <property type="molecule type" value="Genomic_DNA"/>
</dbReference>
<accession>A0A1Y2DEQ6</accession>
<dbReference type="Proteomes" id="UP000193467">
    <property type="component" value="Unassembled WGS sequence"/>
</dbReference>
<keyword evidence="2" id="KW-1185">Reference proteome</keyword>
<evidence type="ECO:0000313" key="1">
    <source>
        <dbReference type="EMBL" id="ORY57687.1"/>
    </source>
</evidence>
<feature type="non-terminal residue" evidence="1">
    <location>
        <position position="154"/>
    </location>
</feature>
<comment type="caution">
    <text evidence="1">The sequence shown here is derived from an EMBL/GenBank/DDBJ whole genome shotgun (WGS) entry which is preliminary data.</text>
</comment>
<name>A0A1Y2DEQ6_9BASI</name>
<dbReference type="InterPro" id="IPR006461">
    <property type="entry name" value="PLAC_motif_containing"/>
</dbReference>
<dbReference type="STRING" id="106004.A0A1Y2DEQ6"/>
<dbReference type="AlphaFoldDB" id="A0A1Y2DEQ6"/>
<dbReference type="NCBIfam" id="TIGR01571">
    <property type="entry name" value="A_thal_Cys_rich"/>
    <property type="match status" value="1"/>
</dbReference>